<comment type="caution">
    <text evidence="1">The sequence shown here is derived from an EMBL/GenBank/DDBJ whole genome shotgun (WGS) entry which is preliminary data.</text>
</comment>
<organism evidence="1">
    <name type="scientific">marine sediment metagenome</name>
    <dbReference type="NCBI Taxonomy" id="412755"/>
    <lineage>
        <taxon>unclassified sequences</taxon>
        <taxon>metagenomes</taxon>
        <taxon>ecological metagenomes</taxon>
    </lineage>
</organism>
<protein>
    <submittedName>
        <fullName evidence="1">Uncharacterized protein</fullName>
    </submittedName>
</protein>
<sequence length="90" mass="10912">MIMYFEIRDYGSEIVRVQTDKRFLAILVDWLTPYVKREVKKASEKYECCSWREAFDQVLVKETGLRFDKFLIYQELIDVNEDYDLAKINE</sequence>
<proteinExistence type="predicted"/>
<dbReference type="AlphaFoldDB" id="A0A0F9CAD5"/>
<gene>
    <name evidence="1" type="ORF">LCGC14_2634100</name>
</gene>
<dbReference type="EMBL" id="LAZR01045259">
    <property type="protein sequence ID" value="KKK99304.1"/>
    <property type="molecule type" value="Genomic_DNA"/>
</dbReference>
<accession>A0A0F9CAD5</accession>
<evidence type="ECO:0000313" key="1">
    <source>
        <dbReference type="EMBL" id="KKK99304.1"/>
    </source>
</evidence>
<reference evidence="1" key="1">
    <citation type="journal article" date="2015" name="Nature">
        <title>Complex archaea that bridge the gap between prokaryotes and eukaryotes.</title>
        <authorList>
            <person name="Spang A."/>
            <person name="Saw J.H."/>
            <person name="Jorgensen S.L."/>
            <person name="Zaremba-Niedzwiedzka K."/>
            <person name="Martijn J."/>
            <person name="Lind A.E."/>
            <person name="van Eijk R."/>
            <person name="Schleper C."/>
            <person name="Guy L."/>
            <person name="Ettema T.J."/>
        </authorList>
    </citation>
    <scope>NUCLEOTIDE SEQUENCE</scope>
</reference>
<name>A0A0F9CAD5_9ZZZZ</name>